<keyword evidence="2" id="KW-1185">Reference proteome</keyword>
<dbReference type="EMBL" id="JACJTQ010000074">
    <property type="protein sequence ID" value="MBD2695068.1"/>
    <property type="molecule type" value="Genomic_DNA"/>
</dbReference>
<accession>A0ABR8JC14</accession>
<proteinExistence type="predicted"/>
<dbReference type="Proteomes" id="UP000660381">
    <property type="component" value="Unassembled WGS sequence"/>
</dbReference>
<evidence type="ECO:0000313" key="1">
    <source>
        <dbReference type="EMBL" id="MBD2695068.1"/>
    </source>
</evidence>
<evidence type="ECO:0000313" key="2">
    <source>
        <dbReference type="Proteomes" id="UP000660381"/>
    </source>
</evidence>
<evidence type="ECO:0008006" key="3">
    <source>
        <dbReference type="Google" id="ProtNLM"/>
    </source>
</evidence>
<name>A0ABR8JC14_9NOST</name>
<comment type="caution">
    <text evidence="1">The sequence shown here is derived from an EMBL/GenBank/DDBJ whole genome shotgun (WGS) entry which is preliminary data.</text>
</comment>
<organism evidence="1 2">
    <name type="scientific">Anabaena catenula FACHB-362</name>
    <dbReference type="NCBI Taxonomy" id="2692877"/>
    <lineage>
        <taxon>Bacteria</taxon>
        <taxon>Bacillati</taxon>
        <taxon>Cyanobacteriota</taxon>
        <taxon>Cyanophyceae</taxon>
        <taxon>Nostocales</taxon>
        <taxon>Nostocaceae</taxon>
        <taxon>Anabaena</taxon>
    </lineage>
</organism>
<dbReference type="RefSeq" id="WP_190909169.1">
    <property type="nucleotide sequence ID" value="NZ_JACJTQ010000074.1"/>
</dbReference>
<reference evidence="1 2" key="1">
    <citation type="journal article" date="2020" name="ISME J.">
        <title>Comparative genomics reveals insights into cyanobacterial evolution and habitat adaptation.</title>
        <authorList>
            <person name="Chen M.Y."/>
            <person name="Teng W.K."/>
            <person name="Zhao L."/>
            <person name="Hu C.X."/>
            <person name="Zhou Y.K."/>
            <person name="Han B.P."/>
            <person name="Song L.R."/>
            <person name="Shu W.S."/>
        </authorList>
    </citation>
    <scope>NUCLEOTIDE SEQUENCE [LARGE SCALE GENOMIC DNA]</scope>
    <source>
        <strain evidence="1 2">FACHB-362</strain>
    </source>
</reference>
<sequence>MDDLEERLTTLITQVGQHPPKSIKSRCSLSRLLLEIQQLPGLRKSSHPDYPAALSLTFEWVSENISQFEPYSGSVVESLTKWVNGYLRWRITDLYSPDKDAPLSLDAPIKSDFGEVTLLDKLPNFTLSGLDGLIENSQRETTQRIALELELYIEQDPEGKLKNSYPSSSAQCNCQFLSQRRVLKEPPDKFADIAKDLSIPYTTVNSHWKRKCEPILKKIAEDLGYKQEQSL</sequence>
<gene>
    <name evidence="1" type="ORF">H6G68_25615</name>
</gene>
<protein>
    <recommendedName>
        <fullName evidence="3">Sigma-70 family RNA polymerase sigma factor</fullName>
    </recommendedName>
</protein>